<name>A0A9W8MEI0_9AGAR</name>
<sequence length="261" mass="29011">MHSYRPIGRDFGDSVPPQRGTGPRDRPISSPPDQWLTNITGTDLARAFRLSLAACGLEIRDSAAEDPSKSGVSDPNAINKGEPLIVAGSTQYTPYAPANGPYSLRPSASIRPTERAQVISAQNAMPNIRPGWTPKQSIFLRLAAIEFLRVANADQNCDEYLETFFQEWLMAYGPPEVLQGCSTEGSLALLKKRVITTIKWHAFAGDRSLKVSFKARIYALKLQLQRDLYHLWDLPEDLPYRAPVKARACVRVETRLANMTV</sequence>
<comment type="caution">
    <text evidence="2">The sequence shown here is derived from an EMBL/GenBank/DDBJ whole genome shotgun (WGS) entry which is preliminary data.</text>
</comment>
<gene>
    <name evidence="2" type="ORF">H1R20_g8066</name>
</gene>
<dbReference type="OrthoDB" id="3088077at2759"/>
<keyword evidence="3" id="KW-1185">Reference proteome</keyword>
<reference evidence="2" key="1">
    <citation type="submission" date="2022-06" db="EMBL/GenBank/DDBJ databases">
        <title>Genome Sequence of Candolleomyces eurysporus.</title>
        <authorList>
            <person name="Buettner E."/>
        </authorList>
    </citation>
    <scope>NUCLEOTIDE SEQUENCE</scope>
    <source>
        <strain evidence="2">VTCC 930004</strain>
    </source>
</reference>
<protein>
    <submittedName>
        <fullName evidence="2">Uncharacterized protein</fullName>
    </submittedName>
</protein>
<feature type="region of interest" description="Disordered" evidence="1">
    <location>
        <begin position="1"/>
        <end position="36"/>
    </location>
</feature>
<dbReference type="EMBL" id="JANBPK010000908">
    <property type="protein sequence ID" value="KAJ2929030.1"/>
    <property type="molecule type" value="Genomic_DNA"/>
</dbReference>
<evidence type="ECO:0000256" key="1">
    <source>
        <dbReference type="SAM" id="MobiDB-lite"/>
    </source>
</evidence>
<feature type="non-terminal residue" evidence="2">
    <location>
        <position position="261"/>
    </location>
</feature>
<evidence type="ECO:0000313" key="3">
    <source>
        <dbReference type="Proteomes" id="UP001140091"/>
    </source>
</evidence>
<dbReference type="AlphaFoldDB" id="A0A9W8MEI0"/>
<accession>A0A9W8MEI0</accession>
<organism evidence="2 3">
    <name type="scientific">Candolleomyces eurysporus</name>
    <dbReference type="NCBI Taxonomy" id="2828524"/>
    <lineage>
        <taxon>Eukaryota</taxon>
        <taxon>Fungi</taxon>
        <taxon>Dikarya</taxon>
        <taxon>Basidiomycota</taxon>
        <taxon>Agaricomycotina</taxon>
        <taxon>Agaricomycetes</taxon>
        <taxon>Agaricomycetidae</taxon>
        <taxon>Agaricales</taxon>
        <taxon>Agaricineae</taxon>
        <taxon>Psathyrellaceae</taxon>
        <taxon>Candolleomyces</taxon>
    </lineage>
</organism>
<evidence type="ECO:0000313" key="2">
    <source>
        <dbReference type="EMBL" id="KAJ2929030.1"/>
    </source>
</evidence>
<proteinExistence type="predicted"/>
<dbReference type="Proteomes" id="UP001140091">
    <property type="component" value="Unassembled WGS sequence"/>
</dbReference>